<dbReference type="Proteomes" id="UP000004688">
    <property type="component" value="Plasmid pOA238_160"/>
</dbReference>
<name>M9RT44_9RHOB</name>
<dbReference type="OrthoDB" id="9816161at2"/>
<dbReference type="AlphaFoldDB" id="M9RT44"/>
<keyword evidence="1" id="KW-0805">Transcription regulation</keyword>
<proteinExistence type="predicted"/>
<dbReference type="InterPro" id="IPR011711">
    <property type="entry name" value="GntR_C"/>
</dbReference>
<evidence type="ECO:0000313" key="6">
    <source>
        <dbReference type="Proteomes" id="UP000004688"/>
    </source>
</evidence>
<keyword evidence="6" id="KW-1185">Reference proteome</keyword>
<dbReference type="GO" id="GO:0003700">
    <property type="term" value="F:DNA-binding transcription factor activity"/>
    <property type="evidence" value="ECO:0007669"/>
    <property type="project" value="InterPro"/>
</dbReference>
<feature type="domain" description="HTH gntR-type" evidence="4">
    <location>
        <begin position="2"/>
        <end position="69"/>
    </location>
</feature>
<protein>
    <submittedName>
        <fullName evidence="5">GntR family transcriptional regulator</fullName>
    </submittedName>
</protein>
<dbReference type="KEGG" id="oar:OA238_160p0870"/>
<dbReference type="GO" id="GO:0003677">
    <property type="term" value="F:DNA binding"/>
    <property type="evidence" value="ECO:0007669"/>
    <property type="project" value="UniProtKB-KW"/>
</dbReference>
<dbReference type="InterPro" id="IPR008920">
    <property type="entry name" value="TF_FadR/GntR_C"/>
</dbReference>
<dbReference type="PROSITE" id="PS50949">
    <property type="entry name" value="HTH_GNTR"/>
    <property type="match status" value="1"/>
</dbReference>
<dbReference type="SUPFAM" id="SSF46785">
    <property type="entry name" value="Winged helix' DNA-binding domain"/>
    <property type="match status" value="1"/>
</dbReference>
<dbReference type="InterPro" id="IPR000524">
    <property type="entry name" value="Tscrpt_reg_HTH_GntR"/>
</dbReference>
<dbReference type="PANTHER" id="PTHR43537">
    <property type="entry name" value="TRANSCRIPTIONAL REGULATOR, GNTR FAMILY"/>
    <property type="match status" value="1"/>
</dbReference>
<dbReference type="Gene3D" id="1.10.10.10">
    <property type="entry name" value="Winged helix-like DNA-binding domain superfamily/Winged helix DNA-binding domain"/>
    <property type="match status" value="1"/>
</dbReference>
<dbReference type="SMART" id="SM00895">
    <property type="entry name" value="FCD"/>
    <property type="match status" value="1"/>
</dbReference>
<dbReference type="Pfam" id="PF07729">
    <property type="entry name" value="FCD"/>
    <property type="match status" value="1"/>
</dbReference>
<dbReference type="InterPro" id="IPR036388">
    <property type="entry name" value="WH-like_DNA-bd_sf"/>
</dbReference>
<dbReference type="Pfam" id="PF00392">
    <property type="entry name" value="GntR"/>
    <property type="match status" value="1"/>
</dbReference>
<keyword evidence="5" id="KW-0614">Plasmid</keyword>
<dbReference type="RefSeq" id="WP_015497785.1">
    <property type="nucleotide sequence ID" value="NC_020910.1"/>
</dbReference>
<organism evidence="5 6">
    <name type="scientific">Octadecabacter arcticus 238</name>
    <dbReference type="NCBI Taxonomy" id="391616"/>
    <lineage>
        <taxon>Bacteria</taxon>
        <taxon>Pseudomonadati</taxon>
        <taxon>Pseudomonadota</taxon>
        <taxon>Alphaproteobacteria</taxon>
        <taxon>Rhodobacterales</taxon>
        <taxon>Roseobacteraceae</taxon>
        <taxon>Octadecabacter</taxon>
    </lineage>
</organism>
<dbReference type="InterPro" id="IPR036390">
    <property type="entry name" value="WH_DNA-bd_sf"/>
</dbReference>
<sequence>MKLSTKELTESLRELILKGEFTSGEHMREIALAERFQVSRTPIRVALAANAKDGLLKYSRNRGYSVRSFDKRDIIDAFEMRSMLEGVASRVAAEQGMRLDAEQQARRACDVNDSLLLQNCEIDEASIEIWREQNQLFHSAILNQSGNRFMHEMMRIVQQIPAVYPPIIAPYRLQDLRLYNAQHRKILDCIIKRQGMRAEALMREHITGAGDIFCEAKPN</sequence>
<evidence type="ECO:0000256" key="2">
    <source>
        <dbReference type="ARBA" id="ARBA00023125"/>
    </source>
</evidence>
<accession>M9RT44</accession>
<reference evidence="5 6" key="1">
    <citation type="journal article" date="2013" name="PLoS ONE">
        <title>Poles Apart: Arctic and Antarctic Octadecabacter strains Share High Genome Plasticity and a New Type of Xanthorhodopsin.</title>
        <authorList>
            <person name="Vollmers J."/>
            <person name="Voget S."/>
            <person name="Dietrich S."/>
            <person name="Gollnow K."/>
            <person name="Smits M."/>
            <person name="Meyer K."/>
            <person name="Brinkhoff T."/>
            <person name="Simon M."/>
            <person name="Daniel R."/>
        </authorList>
    </citation>
    <scope>NUCLEOTIDE SEQUENCE [LARGE SCALE GENOMIC DNA]</scope>
    <source>
        <strain evidence="5 6">238</strain>
        <plasmid evidence="6">Plasmid pOA238_160</plasmid>
    </source>
</reference>
<evidence type="ECO:0000256" key="3">
    <source>
        <dbReference type="ARBA" id="ARBA00023163"/>
    </source>
</evidence>
<dbReference type="SMART" id="SM00345">
    <property type="entry name" value="HTH_GNTR"/>
    <property type="match status" value="1"/>
</dbReference>
<dbReference type="SUPFAM" id="SSF48008">
    <property type="entry name" value="GntR ligand-binding domain-like"/>
    <property type="match status" value="1"/>
</dbReference>
<keyword evidence="2" id="KW-0238">DNA-binding</keyword>
<dbReference type="EMBL" id="CP003744">
    <property type="protein sequence ID" value="AGI74893.1"/>
    <property type="molecule type" value="Genomic_DNA"/>
</dbReference>
<evidence type="ECO:0000256" key="1">
    <source>
        <dbReference type="ARBA" id="ARBA00023015"/>
    </source>
</evidence>
<evidence type="ECO:0000313" key="5">
    <source>
        <dbReference type="EMBL" id="AGI74893.1"/>
    </source>
</evidence>
<geneLocation type="plasmid" evidence="5 6">
    <name>pOA238_160</name>
</geneLocation>
<dbReference type="PANTHER" id="PTHR43537:SF51">
    <property type="entry name" value="HTH-TYPE TRANSCRIPTIONAL REGULATOR LGOR-RELATED"/>
    <property type="match status" value="1"/>
</dbReference>
<dbReference type="HOGENOM" id="CLU_017584_5_1_5"/>
<gene>
    <name evidence="5" type="ORF">OA238_160p0870</name>
</gene>
<keyword evidence="3" id="KW-0804">Transcription</keyword>
<evidence type="ECO:0000259" key="4">
    <source>
        <dbReference type="PROSITE" id="PS50949"/>
    </source>
</evidence>
<dbReference type="eggNOG" id="COG1802">
    <property type="taxonomic scope" value="Bacteria"/>
</dbReference>
<dbReference type="Gene3D" id="1.20.120.530">
    <property type="entry name" value="GntR ligand-binding domain-like"/>
    <property type="match status" value="1"/>
</dbReference>